<dbReference type="Pfam" id="PF00441">
    <property type="entry name" value="Acyl-CoA_dh_1"/>
    <property type="match status" value="1"/>
</dbReference>
<dbReference type="Pfam" id="PF02771">
    <property type="entry name" value="Acyl-CoA_dh_N"/>
    <property type="match status" value="1"/>
</dbReference>
<dbReference type="SUPFAM" id="SSF47203">
    <property type="entry name" value="Acyl-CoA dehydrogenase C-terminal domain-like"/>
    <property type="match status" value="1"/>
</dbReference>
<dbReference type="PANTHER" id="PTHR43884:SF20">
    <property type="entry name" value="ACYL-COA DEHYDROGENASE FADE28"/>
    <property type="match status" value="1"/>
</dbReference>
<organism evidence="8 9">
    <name type="scientific">Mycobacterium paraterrae</name>
    <dbReference type="NCBI Taxonomy" id="577492"/>
    <lineage>
        <taxon>Bacteria</taxon>
        <taxon>Bacillati</taxon>
        <taxon>Actinomycetota</taxon>
        <taxon>Actinomycetes</taxon>
        <taxon>Mycobacteriales</taxon>
        <taxon>Mycobacteriaceae</taxon>
        <taxon>Mycobacterium</taxon>
    </lineage>
</organism>
<protein>
    <submittedName>
        <fullName evidence="8">Acyl-CoA/acyl-ACP dehydrogenase</fullName>
    </submittedName>
</protein>
<comment type="similarity">
    <text evidence="2">Belongs to the acyl-CoA dehydrogenase family.</text>
</comment>
<evidence type="ECO:0000313" key="9">
    <source>
        <dbReference type="Proteomes" id="UP001055336"/>
    </source>
</evidence>
<dbReference type="InterPro" id="IPR009075">
    <property type="entry name" value="AcylCo_DH/oxidase_C"/>
</dbReference>
<feature type="domain" description="Acyl-CoA dehydrogenase/oxidase N-terminal" evidence="7">
    <location>
        <begin position="3"/>
        <end position="100"/>
    </location>
</feature>
<keyword evidence="4" id="KW-0274">FAD</keyword>
<evidence type="ECO:0000256" key="2">
    <source>
        <dbReference type="ARBA" id="ARBA00009347"/>
    </source>
</evidence>
<dbReference type="Gene3D" id="1.20.140.10">
    <property type="entry name" value="Butyryl-CoA Dehydrogenase, subunit A, domain 3"/>
    <property type="match status" value="1"/>
</dbReference>
<dbReference type="InterPro" id="IPR009100">
    <property type="entry name" value="AcylCoA_DH/oxidase_NM_dom_sf"/>
</dbReference>
<keyword evidence="9" id="KW-1185">Reference proteome</keyword>
<evidence type="ECO:0000259" key="7">
    <source>
        <dbReference type="Pfam" id="PF02771"/>
    </source>
</evidence>
<sequence>MSSDERELLRDTVAALVTKHASPGAVREAMESERGYDDALWRLLCEQVGAAALVVPEEFGGAGGTLGDAAVVVEELGRNLVPSPLLGTTLAELALLAAGAPDEETLGSLAEGAAIGAVVFDRDYVVNGDVADVVVEARDGTLDRWTEFDVEIITPMDPTRRLARLTAKSTAPLGADPGLADSAAILLAAEQIGAAARCLELTVDYTKERQQFGRAIGSFQALKHRMADLYVLVQSARAVVKEAADDPSPTTASLARVAASEAFSTVAAEGIQLHGGIAITWEHDMQLYFKRAHGSSQLLGPPSDHLRRLESEVF</sequence>
<dbReference type="Proteomes" id="UP001055336">
    <property type="component" value="Chromosome"/>
</dbReference>
<keyword evidence="3" id="KW-0285">Flavoprotein</keyword>
<dbReference type="RefSeq" id="WP_240261943.1">
    <property type="nucleotide sequence ID" value="NZ_CP092488.2"/>
</dbReference>
<evidence type="ECO:0000256" key="5">
    <source>
        <dbReference type="ARBA" id="ARBA00023002"/>
    </source>
</evidence>
<evidence type="ECO:0000256" key="1">
    <source>
        <dbReference type="ARBA" id="ARBA00001974"/>
    </source>
</evidence>
<dbReference type="SUPFAM" id="SSF56645">
    <property type="entry name" value="Acyl-CoA dehydrogenase NM domain-like"/>
    <property type="match status" value="1"/>
</dbReference>
<dbReference type="Gene3D" id="1.10.540.10">
    <property type="entry name" value="Acyl-CoA dehydrogenase/oxidase, N-terminal domain"/>
    <property type="match status" value="1"/>
</dbReference>
<accession>A0ABY3VSR1</accession>
<name>A0ABY3VSR1_9MYCO</name>
<dbReference type="PANTHER" id="PTHR43884">
    <property type="entry name" value="ACYL-COA DEHYDROGENASE"/>
    <property type="match status" value="1"/>
</dbReference>
<dbReference type="InterPro" id="IPR037069">
    <property type="entry name" value="AcylCoA_DH/ox_N_sf"/>
</dbReference>
<proteinExistence type="inferred from homology"/>
<comment type="cofactor">
    <cofactor evidence="1">
        <name>FAD</name>
        <dbReference type="ChEBI" id="CHEBI:57692"/>
    </cofactor>
</comment>
<dbReference type="EMBL" id="CP092488">
    <property type="protein sequence ID" value="UMB70217.1"/>
    <property type="molecule type" value="Genomic_DNA"/>
</dbReference>
<keyword evidence="5" id="KW-0560">Oxidoreductase</keyword>
<dbReference type="InterPro" id="IPR036250">
    <property type="entry name" value="AcylCo_DH-like_C"/>
</dbReference>
<evidence type="ECO:0000259" key="6">
    <source>
        <dbReference type="Pfam" id="PF00441"/>
    </source>
</evidence>
<dbReference type="InterPro" id="IPR013786">
    <property type="entry name" value="AcylCoA_DH/ox_N"/>
</dbReference>
<evidence type="ECO:0000256" key="4">
    <source>
        <dbReference type="ARBA" id="ARBA00022827"/>
    </source>
</evidence>
<feature type="domain" description="Acyl-CoA dehydrogenase/oxidase C-terminal" evidence="6">
    <location>
        <begin position="184"/>
        <end position="296"/>
    </location>
</feature>
<evidence type="ECO:0000256" key="3">
    <source>
        <dbReference type="ARBA" id="ARBA00022630"/>
    </source>
</evidence>
<reference evidence="8" key="1">
    <citation type="submission" date="2022-08" db="EMBL/GenBank/DDBJ databases">
        <title>Whole genome sequencing of non-tuberculosis mycobacteria type-strains.</title>
        <authorList>
            <person name="Igarashi Y."/>
            <person name="Osugi A."/>
            <person name="Mitarai S."/>
        </authorList>
    </citation>
    <scope>NUCLEOTIDE SEQUENCE</scope>
    <source>
        <strain evidence="8">DSM 45127</strain>
    </source>
</reference>
<evidence type="ECO:0000313" key="8">
    <source>
        <dbReference type="EMBL" id="UMB70217.1"/>
    </source>
</evidence>
<gene>
    <name evidence="8" type="ORF">MKK62_02435</name>
</gene>